<feature type="transmembrane region" description="Helical" evidence="11">
    <location>
        <begin position="21"/>
        <end position="39"/>
    </location>
</feature>
<dbReference type="InterPro" id="IPR027417">
    <property type="entry name" value="P-loop_NTPase"/>
</dbReference>
<dbReference type="OrthoDB" id="9812433at2"/>
<reference evidence="13" key="1">
    <citation type="journal article" date="2014" name="Int. J. Syst. Evol. Microbiol.">
        <title>Complete genome sequence of Corynebacterium casei LMG S-19264T (=DSM 44701T), isolated from a smear-ripened cheese.</title>
        <authorList>
            <consortium name="US DOE Joint Genome Institute (JGI-PGF)"/>
            <person name="Walter F."/>
            <person name="Albersmeier A."/>
            <person name="Kalinowski J."/>
            <person name="Ruckert C."/>
        </authorList>
    </citation>
    <scope>NUCLEOTIDE SEQUENCE</scope>
    <source>
        <strain evidence="13">CGMCC 1.14988</strain>
    </source>
</reference>
<evidence type="ECO:0000313" key="14">
    <source>
        <dbReference type="Proteomes" id="UP000650511"/>
    </source>
</evidence>
<gene>
    <name evidence="13" type="ORF">GCM10011354_13860</name>
</gene>
<protein>
    <submittedName>
        <fullName evidence="13">ExoP</fullName>
    </submittedName>
</protein>
<dbReference type="RefSeq" id="WP_130649371.1">
    <property type="nucleotide sequence ID" value="NZ_BMHA01000004.1"/>
</dbReference>
<dbReference type="PANTHER" id="PTHR32309:SF31">
    <property type="entry name" value="CAPSULAR EXOPOLYSACCHARIDE FAMILY"/>
    <property type="match status" value="1"/>
</dbReference>
<evidence type="ECO:0000256" key="3">
    <source>
        <dbReference type="ARBA" id="ARBA00022475"/>
    </source>
</evidence>
<keyword evidence="3" id="KW-1003">Cell membrane</keyword>
<dbReference type="Pfam" id="PF02706">
    <property type="entry name" value="Wzz"/>
    <property type="match status" value="1"/>
</dbReference>
<dbReference type="Proteomes" id="UP000650511">
    <property type="component" value="Unassembled WGS sequence"/>
</dbReference>
<evidence type="ECO:0000256" key="7">
    <source>
        <dbReference type="ARBA" id="ARBA00022989"/>
    </source>
</evidence>
<keyword evidence="14" id="KW-1185">Reference proteome</keyword>
<dbReference type="PANTHER" id="PTHR32309">
    <property type="entry name" value="TYROSINE-PROTEIN KINASE"/>
    <property type="match status" value="1"/>
</dbReference>
<keyword evidence="7 11" id="KW-1133">Transmembrane helix</keyword>
<dbReference type="InterPro" id="IPR003856">
    <property type="entry name" value="LPS_length_determ_N"/>
</dbReference>
<keyword evidence="6" id="KW-0067">ATP-binding</keyword>
<evidence type="ECO:0000256" key="10">
    <source>
        <dbReference type="SAM" id="MobiDB-lite"/>
    </source>
</evidence>
<evidence type="ECO:0000256" key="8">
    <source>
        <dbReference type="ARBA" id="ARBA00023136"/>
    </source>
</evidence>
<evidence type="ECO:0000256" key="9">
    <source>
        <dbReference type="SAM" id="Coils"/>
    </source>
</evidence>
<dbReference type="AlphaFoldDB" id="A0A8J3A7F0"/>
<feature type="domain" description="Polysaccharide chain length determinant N-terminal" evidence="12">
    <location>
        <begin position="15"/>
        <end position="60"/>
    </location>
</feature>
<evidence type="ECO:0000256" key="1">
    <source>
        <dbReference type="ARBA" id="ARBA00004651"/>
    </source>
</evidence>
<feature type="region of interest" description="Disordered" evidence="10">
    <location>
        <begin position="515"/>
        <end position="537"/>
    </location>
</feature>
<reference evidence="13" key="2">
    <citation type="submission" date="2020-09" db="EMBL/GenBank/DDBJ databases">
        <authorList>
            <person name="Sun Q."/>
            <person name="Zhou Y."/>
        </authorList>
    </citation>
    <scope>NUCLEOTIDE SEQUENCE</scope>
    <source>
        <strain evidence="13">CGMCC 1.14988</strain>
    </source>
</reference>
<feature type="coiled-coil region" evidence="9">
    <location>
        <begin position="133"/>
        <end position="179"/>
    </location>
</feature>
<dbReference type="CDD" id="cd05387">
    <property type="entry name" value="BY-kinase"/>
    <property type="match status" value="1"/>
</dbReference>
<keyword evidence="5" id="KW-0547">Nucleotide-binding</keyword>
<dbReference type="Gene3D" id="3.40.50.300">
    <property type="entry name" value="P-loop containing nucleotide triphosphate hydrolases"/>
    <property type="match status" value="1"/>
</dbReference>
<evidence type="ECO:0000256" key="5">
    <source>
        <dbReference type="ARBA" id="ARBA00022741"/>
    </source>
</evidence>
<dbReference type="InterPro" id="IPR050445">
    <property type="entry name" value="Bact_polysacc_biosynth/exp"/>
</dbReference>
<evidence type="ECO:0000256" key="6">
    <source>
        <dbReference type="ARBA" id="ARBA00022840"/>
    </source>
</evidence>
<dbReference type="GO" id="GO:0005886">
    <property type="term" value="C:plasma membrane"/>
    <property type="evidence" value="ECO:0007669"/>
    <property type="project" value="UniProtKB-SubCell"/>
</dbReference>
<evidence type="ECO:0000256" key="11">
    <source>
        <dbReference type="SAM" id="Phobius"/>
    </source>
</evidence>
<keyword evidence="4 11" id="KW-0812">Transmembrane</keyword>
<evidence type="ECO:0000256" key="4">
    <source>
        <dbReference type="ARBA" id="ARBA00022692"/>
    </source>
</evidence>
<evidence type="ECO:0000259" key="12">
    <source>
        <dbReference type="Pfam" id="PF02706"/>
    </source>
</evidence>
<evidence type="ECO:0000256" key="2">
    <source>
        <dbReference type="ARBA" id="ARBA00006683"/>
    </source>
</evidence>
<organism evidence="13 14">
    <name type="scientific">Egicoccus halophilus</name>
    <dbReference type="NCBI Taxonomy" id="1670830"/>
    <lineage>
        <taxon>Bacteria</taxon>
        <taxon>Bacillati</taxon>
        <taxon>Actinomycetota</taxon>
        <taxon>Nitriliruptoria</taxon>
        <taxon>Egicoccales</taxon>
        <taxon>Egicoccaceae</taxon>
        <taxon>Egicoccus</taxon>
    </lineage>
</organism>
<proteinExistence type="inferred from homology"/>
<dbReference type="SUPFAM" id="SSF52540">
    <property type="entry name" value="P-loop containing nucleoside triphosphate hydrolases"/>
    <property type="match status" value="1"/>
</dbReference>
<comment type="similarity">
    <text evidence="2">Belongs to the CpsC/CapA family.</text>
</comment>
<keyword evidence="9" id="KW-0175">Coiled coil</keyword>
<dbReference type="EMBL" id="BMHA01000004">
    <property type="protein sequence ID" value="GGI05390.1"/>
    <property type="molecule type" value="Genomic_DNA"/>
</dbReference>
<comment type="caution">
    <text evidence="13">The sequence shown here is derived from an EMBL/GenBank/DDBJ whole genome shotgun (WGS) entry which is preliminary data.</text>
</comment>
<keyword evidence="8 11" id="KW-0472">Membrane</keyword>
<evidence type="ECO:0000313" key="13">
    <source>
        <dbReference type="EMBL" id="GGI05390.1"/>
    </source>
</evidence>
<name>A0A8J3A7F0_9ACTN</name>
<sequence>MSRVTERGAESPSVVGALWRFRWLVLAVTVVAAVGGFLLSRAQPPVYETSTVLYLTDPGSSAVFGGGAGTNLDRYVPQQAERAMSTPVKTLAAEALDDGTTADDLHELVEVTGDVELATLEITVTGDSPGFTAAAADAMAEAYQEAVRTAELERADRAASELETAAADIEAQVQALGEAGEDEPALLAQVNVLTQRLLEVEALSQQLRVDARLFGAGVEFVEQAEEPLAPVSPAPVRDALIAALLGALLGGAVAYWLAGRGQRVTSSEQPSQVLGVPLLGSLPTYDVDAEGTLRHRVDLEPLTAEAYRFVYTSLELLLRETGARSVMVTSARPKTGKTETALQLAVTAQTRGRRTLLVDADFRMQGLTRFLRSERERGLLDLEDTTREPLEAVTAYPYVEGADLGVLTTGRVGGEGTEQLRESWFGHAFPQLTQHFDLTVVDSPPLLAIADAATVAAYTDAVVLVVREGMDLADLERVRERLRFVGQRLVGYVYLSPSALENSSFDYGLVRAQANRPGASRPANRPGSLAPSEPTRS</sequence>
<accession>A0A8J3A7F0</accession>
<dbReference type="InterPro" id="IPR005702">
    <property type="entry name" value="Wzc-like_C"/>
</dbReference>
<comment type="subcellular location">
    <subcellularLocation>
        <location evidence="1">Cell membrane</location>
        <topology evidence="1">Multi-pass membrane protein</topology>
    </subcellularLocation>
</comment>